<keyword evidence="2" id="KW-0378">Hydrolase</keyword>
<dbReference type="EMBL" id="MSPP01000002">
    <property type="protein sequence ID" value="OUD09843.1"/>
    <property type="molecule type" value="Genomic_DNA"/>
</dbReference>
<proteinExistence type="predicted"/>
<dbReference type="RefSeq" id="WP_086451181.1">
    <property type="nucleotide sequence ID" value="NZ_MSPP01000002.1"/>
</dbReference>
<dbReference type="InterPro" id="IPR005135">
    <property type="entry name" value="Endo/exonuclease/phosphatase"/>
</dbReference>
<evidence type="ECO:0000313" key="2">
    <source>
        <dbReference type="EMBL" id="OUD09843.1"/>
    </source>
</evidence>
<comment type="caution">
    <text evidence="2">The sequence shown here is derived from an EMBL/GenBank/DDBJ whole genome shotgun (WGS) entry which is preliminary data.</text>
</comment>
<dbReference type="OrthoDB" id="292013at2"/>
<keyword evidence="2" id="KW-0255">Endonuclease</keyword>
<sequence length="314" mass="34022">MADIRIATFAAPLSRDGPGLLLRDLGRDDPQIDATIEIINHIAPDILVLSNFDFDMAWVALNAFNARLDRPFDHLFSARPNAGLETDLDMDGNGRKGEPRDAQGYGVFTGDGGLAILSRYPIGPMRDFTALLWQDLPSARLPRVNGTVFPSTEAISIQRLSSTNHWIVPVETPIGPINLLAFAATPPVFDGAEDRNGLRNADEIRLWELVLSGHYGPPPENPIVIGNANLDPLAGDGLRSAIRSLLENPALTDPTPAQPTAIWPDIGQLRVSYVLPSSSLTIQQADTLWSADVLPPDTVSVSGPHRIVWVDVAE</sequence>
<feature type="domain" description="Endonuclease/exonuclease/phosphatase" evidence="1">
    <location>
        <begin position="24"/>
        <end position="293"/>
    </location>
</feature>
<dbReference type="InterPro" id="IPR036691">
    <property type="entry name" value="Endo/exonu/phosph_ase_sf"/>
</dbReference>
<dbReference type="SUPFAM" id="SSF56219">
    <property type="entry name" value="DNase I-like"/>
    <property type="match status" value="1"/>
</dbReference>
<dbReference type="Proteomes" id="UP000194664">
    <property type="component" value="Unassembled WGS sequence"/>
</dbReference>
<gene>
    <name evidence="2" type="ORF">BVC71_08450</name>
</gene>
<evidence type="ECO:0000313" key="3">
    <source>
        <dbReference type="Proteomes" id="UP000194664"/>
    </source>
</evidence>
<keyword evidence="2" id="KW-0540">Nuclease</keyword>
<dbReference type="Pfam" id="PF03372">
    <property type="entry name" value="Exo_endo_phos"/>
    <property type="match status" value="1"/>
</dbReference>
<dbReference type="GO" id="GO:0004519">
    <property type="term" value="F:endonuclease activity"/>
    <property type="evidence" value="ECO:0007669"/>
    <property type="project" value="UniProtKB-KW"/>
</dbReference>
<dbReference type="AlphaFoldDB" id="A0A251X100"/>
<protein>
    <submittedName>
        <fullName evidence="2">Endonuclease</fullName>
    </submittedName>
</protein>
<name>A0A251X100_9RHOB</name>
<keyword evidence="3" id="KW-1185">Reference proteome</keyword>
<evidence type="ECO:0000259" key="1">
    <source>
        <dbReference type="Pfam" id="PF03372"/>
    </source>
</evidence>
<organism evidence="2 3">
    <name type="scientific">Marivivens niveibacter</name>
    <dbReference type="NCBI Taxonomy" id="1930667"/>
    <lineage>
        <taxon>Bacteria</taxon>
        <taxon>Pseudomonadati</taxon>
        <taxon>Pseudomonadota</taxon>
        <taxon>Alphaproteobacteria</taxon>
        <taxon>Rhodobacterales</taxon>
        <taxon>Paracoccaceae</taxon>
        <taxon>Marivivens group</taxon>
        <taxon>Marivivens</taxon>
    </lineage>
</organism>
<accession>A0A251X100</accession>
<reference evidence="2 3" key="1">
    <citation type="submission" date="2016-12" db="EMBL/GenBank/DDBJ databases">
        <title>The draft genome sequence of HSLHS2.</title>
        <authorList>
            <person name="Hu D."/>
            <person name="Wang L."/>
            <person name="Shao Z."/>
        </authorList>
    </citation>
    <scope>NUCLEOTIDE SEQUENCE [LARGE SCALE GENOMIC DNA]</scope>
    <source>
        <strain evidence="2">MCCC 1A06712</strain>
    </source>
</reference>